<feature type="compositionally biased region" description="Low complexity" evidence="1">
    <location>
        <begin position="8"/>
        <end position="25"/>
    </location>
</feature>
<dbReference type="OrthoDB" id="248439at2759"/>
<evidence type="ECO:0000313" key="2">
    <source>
        <dbReference type="EMBL" id="GET91601.1"/>
    </source>
</evidence>
<organism evidence="2 3">
    <name type="scientific">Leishmania tarentolae</name>
    <name type="common">Sauroleishmania tarentolae</name>
    <dbReference type="NCBI Taxonomy" id="5689"/>
    <lineage>
        <taxon>Eukaryota</taxon>
        <taxon>Discoba</taxon>
        <taxon>Euglenozoa</taxon>
        <taxon>Kinetoplastea</taxon>
        <taxon>Metakinetoplastina</taxon>
        <taxon>Trypanosomatida</taxon>
        <taxon>Trypanosomatidae</taxon>
        <taxon>Leishmaniinae</taxon>
        <taxon>Leishmania</taxon>
        <taxon>lizard Leishmania</taxon>
    </lineage>
</organism>
<name>A0A640KQP4_LEITA</name>
<dbReference type="SUPFAM" id="SSF47072">
    <property type="entry name" value="Cysteine alpha-hairpin motif"/>
    <property type="match status" value="1"/>
</dbReference>
<comment type="caution">
    <text evidence="2">The sequence shown here is derived from an EMBL/GenBank/DDBJ whole genome shotgun (WGS) entry which is preliminary data.</text>
</comment>
<dbReference type="InterPro" id="IPR009069">
    <property type="entry name" value="Cys_alpha_HP_mot_SF"/>
</dbReference>
<dbReference type="Proteomes" id="UP000419144">
    <property type="component" value="Unassembled WGS sequence"/>
</dbReference>
<gene>
    <name evidence="2" type="ORF">LtaPh_3227800</name>
</gene>
<accession>A0A640KQP4</accession>
<proteinExistence type="predicted"/>
<dbReference type="AlphaFoldDB" id="A0A640KQP4"/>
<evidence type="ECO:0000256" key="1">
    <source>
        <dbReference type="SAM" id="MobiDB-lite"/>
    </source>
</evidence>
<protein>
    <recommendedName>
        <fullName evidence="4">CHCH domain-containing protein</fullName>
    </recommendedName>
</protein>
<keyword evidence="3" id="KW-1185">Reference proteome</keyword>
<dbReference type="VEuPathDB" id="TriTrypDB:LtaPh_3227800"/>
<evidence type="ECO:0008006" key="4">
    <source>
        <dbReference type="Google" id="ProtNLM"/>
    </source>
</evidence>
<feature type="region of interest" description="Disordered" evidence="1">
    <location>
        <begin position="1"/>
        <end position="35"/>
    </location>
</feature>
<dbReference type="EMBL" id="BLBS01000049">
    <property type="protein sequence ID" value="GET91601.1"/>
    <property type="molecule type" value="Genomic_DNA"/>
</dbReference>
<evidence type="ECO:0000313" key="3">
    <source>
        <dbReference type="Proteomes" id="UP000419144"/>
    </source>
</evidence>
<reference evidence="2" key="1">
    <citation type="submission" date="2019-11" db="EMBL/GenBank/DDBJ databases">
        <title>Leishmania tarentolae CDS.</title>
        <authorList>
            <person name="Goto Y."/>
            <person name="Yamagishi J."/>
        </authorList>
    </citation>
    <scope>NUCLEOTIDE SEQUENCE [LARGE SCALE GENOMIC DNA]</scope>
    <source>
        <strain evidence="2">Parrot Tar II</strain>
    </source>
</reference>
<sequence>MMANDTEPAQSPSAGLAAAAEESQPLQSLESHSLHGELHNAVDQEKYGRARTHIAGLGHIYAKDVFKQYRRTWLTPFFGSNEPEPTFRLEGAQHPCQMFSREVHRCLEEHSNAFAFCQTRVAAFQQCLREFSM</sequence>